<dbReference type="Pfam" id="PF01607">
    <property type="entry name" value="CBM_14"/>
    <property type="match status" value="6"/>
</dbReference>
<feature type="region of interest" description="Disordered" evidence="6">
    <location>
        <begin position="1332"/>
        <end position="1377"/>
    </location>
</feature>
<keyword evidence="2" id="KW-0732">Signal</keyword>
<feature type="region of interest" description="Disordered" evidence="6">
    <location>
        <begin position="1120"/>
        <end position="1171"/>
    </location>
</feature>
<keyword evidence="9" id="KW-1185">Reference proteome</keyword>
<evidence type="ECO:0000256" key="6">
    <source>
        <dbReference type="SAM" id="MobiDB-lite"/>
    </source>
</evidence>
<dbReference type="OrthoDB" id="6020543at2759"/>
<feature type="domain" description="Chitin-binding type-2" evidence="7">
    <location>
        <begin position="1232"/>
        <end position="1289"/>
    </location>
</feature>
<dbReference type="PROSITE" id="PS50940">
    <property type="entry name" value="CHIT_BIND_II"/>
    <property type="match status" value="6"/>
</dbReference>
<evidence type="ECO:0000256" key="4">
    <source>
        <dbReference type="ARBA" id="ARBA00023157"/>
    </source>
</evidence>
<feature type="domain" description="Chitin-binding type-2" evidence="7">
    <location>
        <begin position="1712"/>
        <end position="1768"/>
    </location>
</feature>
<evidence type="ECO:0000313" key="9">
    <source>
        <dbReference type="Proteomes" id="UP000001070"/>
    </source>
</evidence>
<name>B4IZA9_DROGR</name>
<feature type="region of interest" description="Disordered" evidence="6">
    <location>
        <begin position="1"/>
        <end position="682"/>
    </location>
</feature>
<keyword evidence="1" id="KW-0147">Chitin-binding</keyword>
<organism evidence="9">
    <name type="scientific">Drosophila grimshawi</name>
    <name type="common">Hawaiian fruit fly</name>
    <name type="synonym">Idiomyia grimshawi</name>
    <dbReference type="NCBI Taxonomy" id="7222"/>
    <lineage>
        <taxon>Eukaryota</taxon>
        <taxon>Metazoa</taxon>
        <taxon>Ecdysozoa</taxon>
        <taxon>Arthropoda</taxon>
        <taxon>Hexapoda</taxon>
        <taxon>Insecta</taxon>
        <taxon>Pterygota</taxon>
        <taxon>Neoptera</taxon>
        <taxon>Endopterygota</taxon>
        <taxon>Diptera</taxon>
        <taxon>Brachycera</taxon>
        <taxon>Muscomorpha</taxon>
        <taxon>Ephydroidea</taxon>
        <taxon>Drosophilidae</taxon>
        <taxon>Drosophila</taxon>
        <taxon>Hawaiian Drosophila</taxon>
    </lineage>
</organism>
<dbReference type="GO" id="GO:0008061">
    <property type="term" value="F:chitin binding"/>
    <property type="evidence" value="ECO:0007669"/>
    <property type="project" value="UniProtKB-KW"/>
</dbReference>
<feature type="domain" description="Chitin-binding type-2" evidence="7">
    <location>
        <begin position="1439"/>
        <end position="1496"/>
    </location>
</feature>
<dbReference type="STRING" id="7222.B4IZA9"/>
<evidence type="ECO:0000259" key="7">
    <source>
        <dbReference type="PROSITE" id="PS50940"/>
    </source>
</evidence>
<dbReference type="eggNOG" id="ENOG502S6BV">
    <property type="taxonomic scope" value="Eukaryota"/>
</dbReference>
<protein>
    <submittedName>
        <fullName evidence="8">GH16383</fullName>
    </submittedName>
</protein>
<evidence type="ECO:0000313" key="8">
    <source>
        <dbReference type="EMBL" id="EDV96664.1"/>
    </source>
</evidence>
<feature type="compositionally biased region" description="Polar residues" evidence="6">
    <location>
        <begin position="1363"/>
        <end position="1377"/>
    </location>
</feature>
<feature type="domain" description="Chitin-binding type-2" evidence="7">
    <location>
        <begin position="1025"/>
        <end position="1082"/>
    </location>
</feature>
<feature type="compositionally biased region" description="Low complexity" evidence="6">
    <location>
        <begin position="1559"/>
        <end position="1569"/>
    </location>
</feature>
<feature type="compositionally biased region" description="Low complexity" evidence="6">
    <location>
        <begin position="1"/>
        <end position="674"/>
    </location>
</feature>
<dbReference type="InterPro" id="IPR036508">
    <property type="entry name" value="Chitin-bd_dom_sf"/>
</dbReference>
<feature type="region of interest" description="Disordered" evidence="6">
    <location>
        <begin position="1541"/>
        <end position="1584"/>
    </location>
</feature>
<dbReference type="SMART" id="SM00494">
    <property type="entry name" value="ChtBD2"/>
    <property type="match status" value="6"/>
</dbReference>
<feature type="compositionally biased region" description="Low complexity" evidence="6">
    <location>
        <begin position="1145"/>
        <end position="1155"/>
    </location>
</feature>
<evidence type="ECO:0000256" key="3">
    <source>
        <dbReference type="ARBA" id="ARBA00022737"/>
    </source>
</evidence>
<feature type="region of interest" description="Disordered" evidence="6">
    <location>
        <begin position="1083"/>
        <end position="1102"/>
    </location>
</feature>
<dbReference type="Gene3D" id="2.170.140.10">
    <property type="entry name" value="Chitin binding domain"/>
    <property type="match status" value="6"/>
</dbReference>
<dbReference type="PhylomeDB" id="B4IZA9"/>
<evidence type="ECO:0000256" key="2">
    <source>
        <dbReference type="ARBA" id="ARBA00022729"/>
    </source>
</evidence>
<reference evidence="8 9" key="1">
    <citation type="journal article" date="2007" name="Nature">
        <title>Evolution of genes and genomes on the Drosophila phylogeny.</title>
        <authorList>
            <consortium name="Drosophila 12 Genomes Consortium"/>
            <person name="Clark A.G."/>
            <person name="Eisen M.B."/>
            <person name="Smith D.R."/>
            <person name="Bergman C.M."/>
            <person name="Oliver B."/>
            <person name="Markow T.A."/>
            <person name="Kaufman T.C."/>
            <person name="Kellis M."/>
            <person name="Gelbart W."/>
            <person name="Iyer V.N."/>
            <person name="Pollard D.A."/>
            <person name="Sackton T.B."/>
            <person name="Larracuente A.M."/>
            <person name="Singh N.D."/>
            <person name="Abad J.P."/>
            <person name="Abt D.N."/>
            <person name="Adryan B."/>
            <person name="Aguade M."/>
            <person name="Akashi H."/>
            <person name="Anderson W.W."/>
            <person name="Aquadro C.F."/>
            <person name="Ardell D.H."/>
            <person name="Arguello R."/>
            <person name="Artieri C.G."/>
            <person name="Barbash D.A."/>
            <person name="Barker D."/>
            <person name="Barsanti P."/>
            <person name="Batterham P."/>
            <person name="Batzoglou S."/>
            <person name="Begun D."/>
            <person name="Bhutkar A."/>
            <person name="Blanco E."/>
            <person name="Bosak S.A."/>
            <person name="Bradley R.K."/>
            <person name="Brand A.D."/>
            <person name="Brent M.R."/>
            <person name="Brooks A.N."/>
            <person name="Brown R.H."/>
            <person name="Butlin R.K."/>
            <person name="Caggese C."/>
            <person name="Calvi B.R."/>
            <person name="Bernardo de Carvalho A."/>
            <person name="Caspi A."/>
            <person name="Castrezana S."/>
            <person name="Celniker S.E."/>
            <person name="Chang J.L."/>
            <person name="Chapple C."/>
            <person name="Chatterji S."/>
            <person name="Chinwalla A."/>
            <person name="Civetta A."/>
            <person name="Clifton S.W."/>
            <person name="Comeron J.M."/>
            <person name="Costello J.C."/>
            <person name="Coyne J.A."/>
            <person name="Daub J."/>
            <person name="David R.G."/>
            <person name="Delcher A.L."/>
            <person name="Delehaunty K."/>
            <person name="Do C.B."/>
            <person name="Ebling H."/>
            <person name="Edwards K."/>
            <person name="Eickbush T."/>
            <person name="Evans J.D."/>
            <person name="Filipski A."/>
            <person name="Findeiss S."/>
            <person name="Freyhult E."/>
            <person name="Fulton L."/>
            <person name="Fulton R."/>
            <person name="Garcia A.C."/>
            <person name="Gardiner A."/>
            <person name="Garfield D.A."/>
            <person name="Garvin B.E."/>
            <person name="Gibson G."/>
            <person name="Gilbert D."/>
            <person name="Gnerre S."/>
            <person name="Godfrey J."/>
            <person name="Good R."/>
            <person name="Gotea V."/>
            <person name="Gravely B."/>
            <person name="Greenberg A.J."/>
            <person name="Griffiths-Jones S."/>
            <person name="Gross S."/>
            <person name="Guigo R."/>
            <person name="Gustafson E.A."/>
            <person name="Haerty W."/>
            <person name="Hahn M.W."/>
            <person name="Halligan D.L."/>
            <person name="Halpern A.L."/>
            <person name="Halter G.M."/>
            <person name="Han M.V."/>
            <person name="Heger A."/>
            <person name="Hillier L."/>
            <person name="Hinrichs A.S."/>
            <person name="Holmes I."/>
            <person name="Hoskins R.A."/>
            <person name="Hubisz M.J."/>
            <person name="Hultmark D."/>
            <person name="Huntley M.A."/>
            <person name="Jaffe D.B."/>
            <person name="Jagadeeshan S."/>
            <person name="Jeck W.R."/>
            <person name="Johnson J."/>
            <person name="Jones C.D."/>
            <person name="Jordan W.C."/>
            <person name="Karpen G.H."/>
            <person name="Kataoka E."/>
            <person name="Keightley P.D."/>
            <person name="Kheradpour P."/>
            <person name="Kirkness E.F."/>
            <person name="Koerich L.B."/>
            <person name="Kristiansen K."/>
            <person name="Kudrna D."/>
            <person name="Kulathinal R.J."/>
            <person name="Kumar S."/>
            <person name="Kwok R."/>
            <person name="Lander E."/>
            <person name="Langley C.H."/>
            <person name="Lapoint R."/>
            <person name="Lazzaro B.P."/>
            <person name="Lee S.J."/>
            <person name="Levesque L."/>
            <person name="Li R."/>
            <person name="Lin C.F."/>
            <person name="Lin M.F."/>
            <person name="Lindblad-Toh K."/>
            <person name="Llopart A."/>
            <person name="Long M."/>
            <person name="Low L."/>
            <person name="Lozovsky E."/>
            <person name="Lu J."/>
            <person name="Luo M."/>
            <person name="Machado C.A."/>
            <person name="Makalowski W."/>
            <person name="Marzo M."/>
            <person name="Matsuda M."/>
            <person name="Matzkin L."/>
            <person name="McAllister B."/>
            <person name="McBride C.S."/>
            <person name="McKernan B."/>
            <person name="McKernan K."/>
            <person name="Mendez-Lago M."/>
            <person name="Minx P."/>
            <person name="Mollenhauer M.U."/>
            <person name="Montooth K."/>
            <person name="Mount S.M."/>
            <person name="Mu X."/>
            <person name="Myers E."/>
            <person name="Negre B."/>
            <person name="Newfeld S."/>
            <person name="Nielsen R."/>
            <person name="Noor M.A."/>
            <person name="O'Grady P."/>
            <person name="Pachter L."/>
            <person name="Papaceit M."/>
            <person name="Parisi M.J."/>
            <person name="Parisi M."/>
            <person name="Parts L."/>
            <person name="Pedersen J.S."/>
            <person name="Pesole G."/>
            <person name="Phillippy A.M."/>
            <person name="Ponting C.P."/>
            <person name="Pop M."/>
            <person name="Porcelli D."/>
            <person name="Powell J.R."/>
            <person name="Prohaska S."/>
            <person name="Pruitt K."/>
            <person name="Puig M."/>
            <person name="Quesneville H."/>
            <person name="Ram K.R."/>
            <person name="Rand D."/>
            <person name="Rasmussen M.D."/>
            <person name="Reed L.K."/>
            <person name="Reenan R."/>
            <person name="Reily A."/>
            <person name="Remington K.A."/>
            <person name="Rieger T.T."/>
            <person name="Ritchie M.G."/>
            <person name="Robin C."/>
            <person name="Rogers Y.H."/>
            <person name="Rohde C."/>
            <person name="Rozas J."/>
            <person name="Rubenfield M.J."/>
            <person name="Ruiz A."/>
            <person name="Russo S."/>
            <person name="Salzberg S.L."/>
            <person name="Sanchez-Gracia A."/>
            <person name="Saranga D.J."/>
            <person name="Sato H."/>
            <person name="Schaeffer S.W."/>
            <person name="Schatz M.C."/>
            <person name="Schlenke T."/>
            <person name="Schwartz R."/>
            <person name="Segarra C."/>
            <person name="Singh R.S."/>
            <person name="Sirot L."/>
            <person name="Sirota M."/>
            <person name="Sisneros N.B."/>
            <person name="Smith C.D."/>
            <person name="Smith T.F."/>
            <person name="Spieth J."/>
            <person name="Stage D.E."/>
            <person name="Stark A."/>
            <person name="Stephan W."/>
            <person name="Strausberg R.L."/>
            <person name="Strempel S."/>
            <person name="Sturgill D."/>
            <person name="Sutton G."/>
            <person name="Sutton G.G."/>
            <person name="Tao W."/>
            <person name="Teichmann S."/>
            <person name="Tobari Y.N."/>
            <person name="Tomimura Y."/>
            <person name="Tsolas J.M."/>
            <person name="Valente V.L."/>
            <person name="Venter E."/>
            <person name="Venter J.C."/>
            <person name="Vicario S."/>
            <person name="Vieira F.G."/>
            <person name="Vilella A.J."/>
            <person name="Villasante A."/>
            <person name="Walenz B."/>
            <person name="Wang J."/>
            <person name="Wasserman M."/>
            <person name="Watts T."/>
            <person name="Wilson D."/>
            <person name="Wilson R.K."/>
            <person name="Wing R.A."/>
            <person name="Wolfner M.F."/>
            <person name="Wong A."/>
            <person name="Wong G.K."/>
            <person name="Wu C.I."/>
            <person name="Wu G."/>
            <person name="Yamamoto D."/>
            <person name="Yang H.P."/>
            <person name="Yang S.P."/>
            <person name="Yorke J.A."/>
            <person name="Yoshida K."/>
            <person name="Zdobnov E."/>
            <person name="Zhang P."/>
            <person name="Zhang Y."/>
            <person name="Zimin A.V."/>
            <person name="Baldwin J."/>
            <person name="Abdouelleil A."/>
            <person name="Abdulkadir J."/>
            <person name="Abebe A."/>
            <person name="Abera B."/>
            <person name="Abreu J."/>
            <person name="Acer S.C."/>
            <person name="Aftuck L."/>
            <person name="Alexander A."/>
            <person name="An P."/>
            <person name="Anderson E."/>
            <person name="Anderson S."/>
            <person name="Arachi H."/>
            <person name="Azer M."/>
            <person name="Bachantsang P."/>
            <person name="Barry A."/>
            <person name="Bayul T."/>
            <person name="Berlin A."/>
            <person name="Bessette D."/>
            <person name="Bloom T."/>
            <person name="Blye J."/>
            <person name="Boguslavskiy L."/>
            <person name="Bonnet C."/>
            <person name="Boukhgalter B."/>
            <person name="Bourzgui I."/>
            <person name="Brown A."/>
            <person name="Cahill P."/>
            <person name="Channer S."/>
            <person name="Cheshatsang Y."/>
            <person name="Chuda L."/>
            <person name="Citroen M."/>
            <person name="Collymore A."/>
            <person name="Cooke P."/>
            <person name="Costello M."/>
            <person name="D'Aco K."/>
            <person name="Daza R."/>
            <person name="De Haan G."/>
            <person name="DeGray S."/>
            <person name="DeMaso C."/>
            <person name="Dhargay N."/>
            <person name="Dooley K."/>
            <person name="Dooley E."/>
            <person name="Doricent M."/>
            <person name="Dorje P."/>
            <person name="Dorjee K."/>
            <person name="Dupes A."/>
            <person name="Elong R."/>
            <person name="Falk J."/>
            <person name="Farina A."/>
            <person name="Faro S."/>
            <person name="Ferguson D."/>
            <person name="Fisher S."/>
            <person name="Foley C.D."/>
            <person name="Franke A."/>
            <person name="Friedrich D."/>
            <person name="Gadbois L."/>
            <person name="Gearin G."/>
            <person name="Gearin C.R."/>
            <person name="Giannoukos G."/>
            <person name="Goode T."/>
            <person name="Graham J."/>
            <person name="Grandbois E."/>
            <person name="Grewal S."/>
            <person name="Gyaltsen K."/>
            <person name="Hafez N."/>
            <person name="Hagos B."/>
            <person name="Hall J."/>
            <person name="Henson C."/>
            <person name="Hollinger A."/>
            <person name="Honan T."/>
            <person name="Huard M.D."/>
            <person name="Hughes L."/>
            <person name="Hurhula B."/>
            <person name="Husby M.E."/>
            <person name="Kamat A."/>
            <person name="Kanga B."/>
            <person name="Kashin S."/>
            <person name="Khazanovich D."/>
            <person name="Kisner P."/>
            <person name="Lance K."/>
            <person name="Lara M."/>
            <person name="Lee W."/>
            <person name="Lennon N."/>
            <person name="Letendre F."/>
            <person name="LeVine R."/>
            <person name="Lipovsky A."/>
            <person name="Liu X."/>
            <person name="Liu J."/>
            <person name="Liu S."/>
            <person name="Lokyitsang T."/>
            <person name="Lokyitsang Y."/>
            <person name="Lubonja R."/>
            <person name="Lui A."/>
            <person name="MacDonald P."/>
            <person name="Magnisalis V."/>
            <person name="Maru K."/>
            <person name="Matthews C."/>
            <person name="McCusker W."/>
            <person name="McDonough S."/>
            <person name="Mehta T."/>
            <person name="Meldrim J."/>
            <person name="Meneus L."/>
            <person name="Mihai O."/>
            <person name="Mihalev A."/>
            <person name="Mihova T."/>
            <person name="Mittelman R."/>
            <person name="Mlenga V."/>
            <person name="Montmayeur A."/>
            <person name="Mulrain L."/>
            <person name="Navidi A."/>
            <person name="Naylor J."/>
            <person name="Negash T."/>
            <person name="Nguyen T."/>
            <person name="Nguyen N."/>
            <person name="Nicol R."/>
            <person name="Norbu C."/>
            <person name="Norbu N."/>
            <person name="Novod N."/>
            <person name="O'Neill B."/>
            <person name="Osman S."/>
            <person name="Markiewicz E."/>
            <person name="Oyono O.L."/>
            <person name="Patti C."/>
            <person name="Phunkhang P."/>
            <person name="Pierre F."/>
            <person name="Priest M."/>
            <person name="Raghuraman S."/>
            <person name="Rege F."/>
            <person name="Reyes R."/>
            <person name="Rise C."/>
            <person name="Rogov P."/>
            <person name="Ross K."/>
            <person name="Ryan E."/>
            <person name="Settipalli S."/>
            <person name="Shea T."/>
            <person name="Sherpa N."/>
            <person name="Shi L."/>
            <person name="Shih D."/>
            <person name="Sparrow T."/>
            <person name="Spaulding J."/>
            <person name="Stalker J."/>
            <person name="Stange-Thomann N."/>
            <person name="Stavropoulos S."/>
            <person name="Stone C."/>
            <person name="Strader C."/>
            <person name="Tesfaye S."/>
            <person name="Thomson T."/>
            <person name="Thoulutsang Y."/>
            <person name="Thoulutsang D."/>
            <person name="Topham K."/>
            <person name="Topping I."/>
            <person name="Tsamla T."/>
            <person name="Vassiliev H."/>
            <person name="Vo A."/>
            <person name="Wangchuk T."/>
            <person name="Wangdi T."/>
            <person name="Weiand M."/>
            <person name="Wilkinson J."/>
            <person name="Wilson A."/>
            <person name="Yadav S."/>
            <person name="Young G."/>
            <person name="Yu Q."/>
            <person name="Zembek L."/>
            <person name="Zhong D."/>
            <person name="Zimmer A."/>
            <person name="Zwirko Z."/>
            <person name="Jaffe D.B."/>
            <person name="Alvarez P."/>
            <person name="Brockman W."/>
            <person name="Butler J."/>
            <person name="Chin C."/>
            <person name="Gnerre S."/>
            <person name="Grabherr M."/>
            <person name="Kleber M."/>
            <person name="Mauceli E."/>
            <person name="MacCallum I."/>
        </authorList>
    </citation>
    <scope>NUCLEOTIDE SEQUENCE [LARGE SCALE GENOMIC DNA]</scope>
    <source>
        <strain evidence="9">Tucson 15287-2541.00</strain>
    </source>
</reference>
<dbReference type="SUPFAM" id="SSF57625">
    <property type="entry name" value="Invertebrate chitin-binding proteins"/>
    <property type="match status" value="6"/>
</dbReference>
<sequence>MQLEASSSETTSSSVVTEPDSSTESSSSERSSSGASSSSSVTEPSTESSTEISSSSSEESSSQASSSSSVTEPSTESSTEISSSSTEESASEASSSSSVTEPSTESSTEISRSSSEEPSSEASSSSSVTDPSTESSTEISNSSSEESSSEASSSSSVTEPSTESSSEISHSSSEGSSSEASSSSSVTEPSTDSSTGISSSSSEGSSSEASSSSSVTEPSTESSTEISNSSSEGSSSEASSSSSVTEPSTDSSTGISSSSSEGSSSEASSSSSVTEPSTESSTEISSSSTEESASEASSSSSVTDPSTESSTEISSSSSEESSSEASSSSSVTEPSTESSTEISSSSTEESASEASSSSSVTEPSTESSTEISSSSSEESPPEASSSSSVTEPLTDSSTEISSSSSEESPPVASSSSSVTEPSTESSTEISNSSSEGSSFEASSSSSVTELSTESSTEISSSSSEESPPETSSSSSVTEPSTESSTEISSSSTEESASEASSSSSVTEPSTESSTEISSSSSEESPPEASSSSSVTEPSTESSTEISSSSTEESSSEASSSSSVTEPSTESSTEISSSSSEESSSEASSSSSVTEPLTDSSTGISSSSSEESPPVASSSSSVTEPSTESSTEISSSSSEESPSEASSCSSVTEPSTESSTEISSSSSEESSSESSNEFNTVDRVENTNFGNVLDSSLKLELSPENPSAAVNENIEDIKKSATLNANSSTKFTTKSSSALSDQINTKPQILPIPKSQQANSIIADNLKFKAPGITSTKIIMSKDKTISSQAALSNKKDMDIGEPYAVPSDGGVSSKCKLLPNGVFLRDSKLCGKFYVCASGRAIPHYCPGNLYFDIKKLVCNFPSLVDCTNHDKAHSSVPKKTSSPLPEKEMNTVDRVEKSNFGSVLESSLKLKLSPERPSAALTEKIEGIKKSATPNANSSPKVSTKFSSALSDQINTIPQILSIPKSQQANLIIADNMKSKAPGISSTKIVISKDKATSAQATLSNEKDMNIGEPYAVPSDGDVSSKCKLLPNGVFLRDFKLCGKFYVCANGRAIPHYCPGVLYFDVKKLVCNFPSLVDCTNDNKAHRSVPKNSLSPLPEKQINTVDRVEKSNFGSVLESSLKLKPSPEGASAAAKEENKEIKKSTSATSNANSNPKVTTKSPSASSDQPQILSQQANSIIVDNLKSKAPGITSTKMVISKDKPTSAQATLSNEKDMDIGEPYVVPSDGDESSKCKLLPNGVFLRDSKLCGKFYVCENGSATPHDCPGDLYFDIKKLICNIPSLVDCTNNNKAHSSVPKNSSSLLPEKQINTVDRVEKSNFGSVLESALKLKPSPESASAAAKQENKEIKKSTSATSNANSNPKVTTKSPSALSDQPQILSQQANSIIVDNSKSKAPGITSTKMVISKDKPTSAQATLSNEKDMGIGKPYAVPSDGEVSSKCKLLPNGVFLRDSKLCGKFYVCASGRAIPHYCPVDLYFDIKKQVCNFPSLVDCTNNNKAHSSVPKNSSSLLPEKQINTVDRVEKSNFGSVLESALKLKPSPESASAAAKQENKEIKKSTSATSNANSNPKVTTKSPSALSDQPQILSQQANSIIVDNSKSKALGITSTKMVISKDKPTSAQATLSNEKDMGIGKPYAVPSDGEVSSKCKLLPNGVFLRDSKLCGKFYVCASGRAIPHYCPVDLYFDIKKQVCNFPSLVNCSDARNASSPSSKTVWNVKKVALRQRKLCNKYYVCMNGSPTAHFCTPGKWFDLNRQVCEPKHLVDCRN</sequence>
<feature type="domain" description="Chitin-binding type-2" evidence="7">
    <location>
        <begin position="812"/>
        <end position="869"/>
    </location>
</feature>
<dbReference type="InterPro" id="IPR002557">
    <property type="entry name" value="Chitin-bd_dom"/>
</dbReference>
<dbReference type="Proteomes" id="UP000001070">
    <property type="component" value="Unassembled WGS sequence"/>
</dbReference>
<feature type="compositionally biased region" description="Low complexity" evidence="6">
    <location>
        <begin position="1352"/>
        <end position="1362"/>
    </location>
</feature>
<feature type="domain" description="Chitin-binding type-2" evidence="7">
    <location>
        <begin position="1646"/>
        <end position="1703"/>
    </location>
</feature>
<keyword evidence="3" id="KW-0677">Repeat</keyword>
<proteinExistence type="predicted"/>
<dbReference type="EMBL" id="CH916366">
    <property type="protein sequence ID" value="EDV96664.1"/>
    <property type="molecule type" value="Genomic_DNA"/>
</dbReference>
<accession>B4IZA9</accession>
<feature type="compositionally biased region" description="Polar residues" evidence="6">
    <location>
        <begin position="1156"/>
        <end position="1171"/>
    </location>
</feature>
<dbReference type="OMA" id="AIRMRCP"/>
<dbReference type="PANTHER" id="PTHR23301:SF106">
    <property type="entry name" value="CHITIN-BINDING TYPE-2 DOMAIN-CONTAINING PROTEIN-RELATED"/>
    <property type="match status" value="1"/>
</dbReference>
<dbReference type="HOGENOM" id="CLU_238908_0_0_1"/>
<keyword evidence="4" id="KW-1015">Disulfide bond</keyword>
<gene>
    <name evidence="8" type="primary">Dgri\GH16383</name>
    <name evidence="8" type="ORF">Dgri_GH16383</name>
</gene>
<dbReference type="GO" id="GO:0005576">
    <property type="term" value="C:extracellular region"/>
    <property type="evidence" value="ECO:0007669"/>
    <property type="project" value="InterPro"/>
</dbReference>
<dbReference type="PANTHER" id="PTHR23301">
    <property type="entry name" value="CHITIN BINDING PERITROPHIN-A"/>
    <property type="match status" value="1"/>
</dbReference>
<feature type="compositionally biased region" description="Basic and acidic residues" evidence="6">
    <location>
        <begin position="1135"/>
        <end position="1144"/>
    </location>
</feature>
<feature type="compositionally biased region" description="Polar residues" evidence="6">
    <location>
        <begin position="1570"/>
        <end position="1584"/>
    </location>
</feature>
<dbReference type="InterPro" id="IPR051940">
    <property type="entry name" value="Chitin_bind-dev_reg"/>
</dbReference>
<keyword evidence="5" id="KW-0325">Glycoprotein</keyword>
<dbReference type="InParanoid" id="B4IZA9"/>
<dbReference type="SMR" id="B4IZA9"/>
<evidence type="ECO:0000256" key="1">
    <source>
        <dbReference type="ARBA" id="ARBA00022669"/>
    </source>
</evidence>
<evidence type="ECO:0000256" key="5">
    <source>
        <dbReference type="ARBA" id="ARBA00023180"/>
    </source>
</evidence>